<keyword evidence="3" id="KW-0813">Transport</keyword>
<dbReference type="PANTHER" id="PTHR30529:SF1">
    <property type="entry name" value="CYTOCHROME B561 HOMOLOG 2"/>
    <property type="match status" value="1"/>
</dbReference>
<dbReference type="InterPro" id="IPR052168">
    <property type="entry name" value="Cytochrome_b561_oxidase"/>
</dbReference>
<evidence type="ECO:0000256" key="4">
    <source>
        <dbReference type="ARBA" id="ARBA00022475"/>
    </source>
</evidence>
<feature type="domain" description="Cytochrome b561 bacterial/Ni-hydrogenase" evidence="14">
    <location>
        <begin position="8"/>
        <end position="166"/>
    </location>
</feature>
<keyword evidence="6 13" id="KW-0812">Transmembrane</keyword>
<evidence type="ECO:0000256" key="7">
    <source>
        <dbReference type="ARBA" id="ARBA00022723"/>
    </source>
</evidence>
<organism evidence="15 16">
    <name type="scientific">Methylocystis heyeri</name>
    <dbReference type="NCBI Taxonomy" id="391905"/>
    <lineage>
        <taxon>Bacteria</taxon>
        <taxon>Pseudomonadati</taxon>
        <taxon>Pseudomonadota</taxon>
        <taxon>Alphaproteobacteria</taxon>
        <taxon>Hyphomicrobiales</taxon>
        <taxon>Methylocystaceae</taxon>
        <taxon>Methylocystis</taxon>
    </lineage>
</organism>
<dbReference type="Pfam" id="PF01292">
    <property type="entry name" value="Ni_hydr_CYTB"/>
    <property type="match status" value="1"/>
</dbReference>
<evidence type="ECO:0000256" key="5">
    <source>
        <dbReference type="ARBA" id="ARBA00022617"/>
    </source>
</evidence>
<evidence type="ECO:0000256" key="2">
    <source>
        <dbReference type="ARBA" id="ARBA00004651"/>
    </source>
</evidence>
<evidence type="ECO:0000256" key="11">
    <source>
        <dbReference type="ARBA" id="ARBA00023136"/>
    </source>
</evidence>
<dbReference type="SUPFAM" id="SSF81342">
    <property type="entry name" value="Transmembrane di-heme cytochromes"/>
    <property type="match status" value="1"/>
</dbReference>
<comment type="cofactor">
    <cofactor evidence="1">
        <name>heme b</name>
        <dbReference type="ChEBI" id="CHEBI:60344"/>
    </cofactor>
</comment>
<comment type="similarity">
    <text evidence="12">Belongs to the cytochrome b561 family.</text>
</comment>
<dbReference type="RefSeq" id="WP_136496221.1">
    <property type="nucleotide sequence ID" value="NZ_CP046052.1"/>
</dbReference>
<keyword evidence="11 13" id="KW-0472">Membrane</keyword>
<evidence type="ECO:0000256" key="6">
    <source>
        <dbReference type="ARBA" id="ARBA00022692"/>
    </source>
</evidence>
<feature type="transmembrane region" description="Helical" evidence="13">
    <location>
        <begin position="51"/>
        <end position="69"/>
    </location>
</feature>
<evidence type="ECO:0000256" key="3">
    <source>
        <dbReference type="ARBA" id="ARBA00022448"/>
    </source>
</evidence>
<dbReference type="InterPro" id="IPR016174">
    <property type="entry name" value="Di-haem_cyt_TM"/>
</dbReference>
<feature type="transmembrane region" description="Helical" evidence="13">
    <location>
        <begin position="199"/>
        <end position="219"/>
    </location>
</feature>
<dbReference type="Pfam" id="PF12263">
    <property type="entry name" value="DUF3611"/>
    <property type="match status" value="1"/>
</dbReference>
<keyword evidence="10" id="KW-0408">Iron</keyword>
<dbReference type="GO" id="GO:0022904">
    <property type="term" value="P:respiratory electron transport chain"/>
    <property type="evidence" value="ECO:0007669"/>
    <property type="project" value="InterPro"/>
</dbReference>
<comment type="subcellular location">
    <subcellularLocation>
        <location evidence="2">Cell membrane</location>
        <topology evidence="2">Multi-pass membrane protein</topology>
    </subcellularLocation>
</comment>
<dbReference type="InterPro" id="IPR011577">
    <property type="entry name" value="Cyt_b561_bac/Ni-Hgenase"/>
</dbReference>
<feature type="transmembrane region" description="Helical" evidence="13">
    <location>
        <begin position="141"/>
        <end position="162"/>
    </location>
</feature>
<dbReference type="AlphaFoldDB" id="A0A6B8KCK2"/>
<gene>
    <name evidence="15" type="ORF">H2LOC_009710</name>
</gene>
<evidence type="ECO:0000259" key="14">
    <source>
        <dbReference type="Pfam" id="PF01292"/>
    </source>
</evidence>
<evidence type="ECO:0000256" key="9">
    <source>
        <dbReference type="ARBA" id="ARBA00022989"/>
    </source>
</evidence>
<protein>
    <submittedName>
        <fullName evidence="15">DUF3611 family protein</fullName>
    </submittedName>
</protein>
<dbReference type="GO" id="GO:0005886">
    <property type="term" value="C:plasma membrane"/>
    <property type="evidence" value="ECO:0007669"/>
    <property type="project" value="UniProtKB-SubCell"/>
</dbReference>
<dbReference type="GO" id="GO:0009055">
    <property type="term" value="F:electron transfer activity"/>
    <property type="evidence" value="ECO:0007669"/>
    <property type="project" value="InterPro"/>
</dbReference>
<evidence type="ECO:0000256" key="1">
    <source>
        <dbReference type="ARBA" id="ARBA00001970"/>
    </source>
</evidence>
<name>A0A6B8KCK2_9HYPH</name>
<dbReference type="PANTHER" id="PTHR30529">
    <property type="entry name" value="CYTOCHROME B561"/>
    <property type="match status" value="1"/>
</dbReference>
<dbReference type="GO" id="GO:0046872">
    <property type="term" value="F:metal ion binding"/>
    <property type="evidence" value="ECO:0007669"/>
    <property type="project" value="UniProtKB-KW"/>
</dbReference>
<dbReference type="Proteomes" id="UP000309061">
    <property type="component" value="Chromosome"/>
</dbReference>
<keyword evidence="9 13" id="KW-1133">Transmembrane helix</keyword>
<dbReference type="OrthoDB" id="5766633at2"/>
<reference evidence="15 16" key="1">
    <citation type="submission" date="2019-11" db="EMBL/GenBank/DDBJ databases">
        <title>The genome sequence of Methylocystis heyeri.</title>
        <authorList>
            <person name="Oshkin I.Y."/>
            <person name="Miroshnikov K."/>
            <person name="Dedysh S.N."/>
        </authorList>
    </citation>
    <scope>NUCLEOTIDE SEQUENCE [LARGE SCALE GENOMIC DNA]</scope>
    <source>
        <strain evidence="15 16">H2</strain>
    </source>
</reference>
<dbReference type="GO" id="GO:0020037">
    <property type="term" value="F:heme binding"/>
    <property type="evidence" value="ECO:0007669"/>
    <property type="project" value="TreeGrafter"/>
</dbReference>
<feature type="transmembrane region" description="Helical" evidence="13">
    <location>
        <begin position="281"/>
        <end position="312"/>
    </location>
</feature>
<accession>A0A6B8KCK2</accession>
<feature type="transmembrane region" description="Helical" evidence="13">
    <location>
        <begin position="239"/>
        <end position="260"/>
    </location>
</feature>
<feature type="transmembrane region" description="Helical" evidence="13">
    <location>
        <begin position="332"/>
        <end position="358"/>
    </location>
</feature>
<evidence type="ECO:0000256" key="13">
    <source>
        <dbReference type="SAM" id="Phobius"/>
    </source>
</evidence>
<evidence type="ECO:0000256" key="8">
    <source>
        <dbReference type="ARBA" id="ARBA00022982"/>
    </source>
</evidence>
<evidence type="ECO:0000313" key="16">
    <source>
        <dbReference type="Proteomes" id="UP000309061"/>
    </source>
</evidence>
<keyword evidence="8" id="KW-0249">Electron transport</keyword>
<keyword evidence="16" id="KW-1185">Reference proteome</keyword>
<evidence type="ECO:0000313" key="15">
    <source>
        <dbReference type="EMBL" id="QGM45956.1"/>
    </source>
</evidence>
<keyword evidence="4" id="KW-1003">Cell membrane</keyword>
<evidence type="ECO:0000256" key="12">
    <source>
        <dbReference type="ARBA" id="ARBA00037975"/>
    </source>
</evidence>
<evidence type="ECO:0000256" key="10">
    <source>
        <dbReference type="ARBA" id="ARBA00023004"/>
    </source>
</evidence>
<keyword evidence="5" id="KW-0349">Heme</keyword>
<dbReference type="InterPro" id="IPR022051">
    <property type="entry name" value="DUF3611"/>
</dbReference>
<dbReference type="KEGG" id="mhey:H2LOC_009710"/>
<keyword evidence="7" id="KW-0479">Metal-binding</keyword>
<sequence length="379" mass="40488">MSSTEPKHGLAFTLSHWLLALLTLALLGLGWRAQFLPMSGDERGFVDDLHVSLGLTAAAVLVVVVVLLIRSHDRMAPSGKPHWSDAAGAWLVILAVALFAALTVSGCLRLGYAGETVQFWGAPLPAFGEPDDRLAALSGHIHNISAIALAAVLFAHGGLAVAKALRPAPSTSVAGFPSPLSADSYGDRIAREFSRKMSLYGWIGFWLQFIFAFLCALLLQIATAGRMLSAVNASAGDALYWSGCSLFLLLLTCGLCFYYTRQAHPVAAHPHYYFGQVPGPTLWYFSAGIFLGVLGVLSSFGGVALSIVLLIAKTVSQPPGIAITDPSKIIRALDVFILLMSFLLLMAHFIGFGVSLWLRVSVANARLKYRRAHGRSGAI</sequence>
<feature type="transmembrane region" description="Helical" evidence="13">
    <location>
        <begin position="90"/>
        <end position="112"/>
    </location>
</feature>
<dbReference type="EMBL" id="CP046052">
    <property type="protein sequence ID" value="QGM45956.1"/>
    <property type="molecule type" value="Genomic_DNA"/>
</dbReference>
<proteinExistence type="inferred from homology"/>